<dbReference type="PROSITE" id="PS50292">
    <property type="entry name" value="PEROXIDASE_3"/>
    <property type="match status" value="1"/>
</dbReference>
<feature type="non-terminal residue" evidence="6">
    <location>
        <position position="1"/>
    </location>
</feature>
<dbReference type="SUPFAM" id="SSF48113">
    <property type="entry name" value="Heme-dependent peroxidases"/>
    <property type="match status" value="1"/>
</dbReference>
<comment type="caution">
    <text evidence="6">The sequence shown here is derived from an EMBL/GenBank/DDBJ whole genome shotgun (WGS) entry which is preliminary data.</text>
</comment>
<evidence type="ECO:0000256" key="4">
    <source>
        <dbReference type="ARBA" id="ARBA00023004"/>
    </source>
</evidence>
<protein>
    <submittedName>
        <fullName evidence="6">Prostaglandin-endoperoxide synthase 2</fullName>
        <ecNumber evidence="6">1.14.99.1</ecNumber>
    </submittedName>
</protein>
<dbReference type="GO" id="GO:0046872">
    <property type="term" value="F:metal ion binding"/>
    <property type="evidence" value="ECO:0007669"/>
    <property type="project" value="UniProtKB-KW"/>
</dbReference>
<dbReference type="AlphaFoldDB" id="A0A8B6DIJ1"/>
<dbReference type="Gene3D" id="1.10.640.10">
    <property type="entry name" value="Haem peroxidase domain superfamily, animal type"/>
    <property type="match status" value="1"/>
</dbReference>
<accession>A0A8B6DIJ1</accession>
<dbReference type="PANTHER" id="PTHR11903:SF39">
    <property type="entry name" value="PROSTAGLANDIN G_H SYNTHASE 2-LIKE"/>
    <property type="match status" value="1"/>
</dbReference>
<evidence type="ECO:0000313" key="6">
    <source>
        <dbReference type="EMBL" id="VDI19586.1"/>
    </source>
</evidence>
<evidence type="ECO:0000256" key="1">
    <source>
        <dbReference type="ARBA" id="ARBA00022723"/>
    </source>
</evidence>
<evidence type="ECO:0000256" key="3">
    <source>
        <dbReference type="ARBA" id="ARBA00023002"/>
    </source>
</evidence>
<reference evidence="6" key="1">
    <citation type="submission" date="2018-11" db="EMBL/GenBank/DDBJ databases">
        <authorList>
            <person name="Alioto T."/>
            <person name="Alioto T."/>
        </authorList>
    </citation>
    <scope>NUCLEOTIDE SEQUENCE</scope>
</reference>
<dbReference type="Proteomes" id="UP000596742">
    <property type="component" value="Unassembled WGS sequence"/>
</dbReference>
<dbReference type="GO" id="GO:0043005">
    <property type="term" value="C:neuron projection"/>
    <property type="evidence" value="ECO:0007669"/>
    <property type="project" value="TreeGrafter"/>
</dbReference>
<dbReference type="GO" id="GO:0019371">
    <property type="term" value="P:cyclooxygenase pathway"/>
    <property type="evidence" value="ECO:0007669"/>
    <property type="project" value="TreeGrafter"/>
</dbReference>
<dbReference type="EMBL" id="UYJE01003465">
    <property type="protein sequence ID" value="VDI19586.1"/>
    <property type="molecule type" value="Genomic_DNA"/>
</dbReference>
<dbReference type="InterPro" id="IPR010255">
    <property type="entry name" value="Haem_peroxidase_sf"/>
</dbReference>
<keyword evidence="1 5" id="KW-0479">Metal-binding</keyword>
<dbReference type="PRINTS" id="PR00457">
    <property type="entry name" value="ANPEROXIDASE"/>
</dbReference>
<dbReference type="Pfam" id="PF03098">
    <property type="entry name" value="An_peroxidase"/>
    <property type="match status" value="1"/>
</dbReference>
<dbReference type="GO" id="GO:0005737">
    <property type="term" value="C:cytoplasm"/>
    <property type="evidence" value="ECO:0007669"/>
    <property type="project" value="TreeGrafter"/>
</dbReference>
<evidence type="ECO:0000313" key="7">
    <source>
        <dbReference type="Proteomes" id="UP000596742"/>
    </source>
</evidence>
<keyword evidence="5" id="KW-0349">Heme</keyword>
<dbReference type="InterPro" id="IPR019791">
    <property type="entry name" value="Haem_peroxidase_animal"/>
</dbReference>
<dbReference type="GO" id="GO:0016702">
    <property type="term" value="F:oxidoreductase activity, acting on single donors with incorporation of molecular oxygen, incorporation of two atoms of oxygen"/>
    <property type="evidence" value="ECO:0007669"/>
    <property type="project" value="TreeGrafter"/>
</dbReference>
<dbReference type="PANTHER" id="PTHR11903">
    <property type="entry name" value="PROSTAGLANDIN G/H SYNTHASE"/>
    <property type="match status" value="1"/>
</dbReference>
<dbReference type="GO" id="GO:0004601">
    <property type="term" value="F:peroxidase activity"/>
    <property type="evidence" value="ECO:0007669"/>
    <property type="project" value="InterPro"/>
</dbReference>
<keyword evidence="2" id="KW-0223">Dioxygenase</keyword>
<sequence>CMDDGFELNDPPPPQTYLDKKQNSELICIGEAAHTECDCVNFSMLGVPMLFYNKILPESSTFTKRIKLWLKPSPSTLHNLLIGNKWFWDIVNSIPFIRKFIMKRVYTIRSDIIDSPPTYDNEHSYITVDANYNLSFFTRTLPPVPIDCPTPMGVAGQTNLPDIDELVQKLFVREKFKPEPRGTSALFSFYAQHFTHQFFKTDIKRGPQYQWGGHGVDMTHVYGKDKHDEHLLRSHADGKLKFQTINDEDWPPFNKDVGVEMKYILPVQKDNDFALGHSFFGNLPGLFMYATIWMREHNRVCDVMRKAHPDWDDERLFQTGKLILLGSTIRITVEEYIQQLSNYNFKLLFDPTLLFGEPFQYQNRVALEFNHLYHWHPLMPDDFNIGGTNYTVKDFLVNPKLVIKHGMANFVDSLSKQNAGSITVKNHGKYTLAVVKELMKHGRTLRLQSFNNYRKRFNLPAHKSFQELTGNKKLAKVLENFYGDIDAVEFYVGLITEKRRPKAVFGETIVEMGAPYSVKGIMANPICSPKYWKPSTFGGDVGWEIVNTATLKKLFCQNLKENCPEVSFKVPNFVEEQDKPLDYCDGDCQQHGGEL</sequence>
<proteinExistence type="predicted"/>
<dbReference type="GO" id="GO:0020037">
    <property type="term" value="F:heme binding"/>
    <property type="evidence" value="ECO:0007669"/>
    <property type="project" value="InterPro"/>
</dbReference>
<keyword evidence="7" id="KW-1185">Reference proteome</keyword>
<dbReference type="GO" id="GO:0004666">
    <property type="term" value="F:prostaglandin-endoperoxide synthase activity"/>
    <property type="evidence" value="ECO:0007669"/>
    <property type="project" value="UniProtKB-EC"/>
</dbReference>
<dbReference type="GO" id="GO:0006979">
    <property type="term" value="P:response to oxidative stress"/>
    <property type="evidence" value="ECO:0007669"/>
    <property type="project" value="InterPro"/>
</dbReference>
<name>A0A8B6DIJ1_MYTGA</name>
<dbReference type="InterPro" id="IPR037120">
    <property type="entry name" value="Haem_peroxidase_sf_animal"/>
</dbReference>
<dbReference type="OrthoDB" id="823504at2759"/>
<keyword evidence="4 5" id="KW-0408">Iron</keyword>
<evidence type="ECO:0000256" key="5">
    <source>
        <dbReference type="PIRSR" id="PIRSR619791-2"/>
    </source>
</evidence>
<keyword evidence="3 6" id="KW-0560">Oxidoreductase</keyword>
<dbReference type="InterPro" id="IPR050783">
    <property type="entry name" value="Oxylipin_biosynth_metab"/>
</dbReference>
<feature type="binding site" description="axial binding residue" evidence="5">
    <location>
        <position position="376"/>
    </location>
    <ligand>
        <name>heme b</name>
        <dbReference type="ChEBI" id="CHEBI:60344"/>
    </ligand>
    <ligandPart>
        <name>Fe</name>
        <dbReference type="ChEBI" id="CHEBI:18248"/>
    </ligandPart>
</feature>
<dbReference type="CDD" id="cd09816">
    <property type="entry name" value="prostaglandin_endoperoxide_synthase"/>
    <property type="match status" value="1"/>
</dbReference>
<organism evidence="6 7">
    <name type="scientific">Mytilus galloprovincialis</name>
    <name type="common">Mediterranean mussel</name>
    <dbReference type="NCBI Taxonomy" id="29158"/>
    <lineage>
        <taxon>Eukaryota</taxon>
        <taxon>Metazoa</taxon>
        <taxon>Spiralia</taxon>
        <taxon>Lophotrochozoa</taxon>
        <taxon>Mollusca</taxon>
        <taxon>Bivalvia</taxon>
        <taxon>Autobranchia</taxon>
        <taxon>Pteriomorphia</taxon>
        <taxon>Mytilida</taxon>
        <taxon>Mytiloidea</taxon>
        <taxon>Mytilidae</taxon>
        <taxon>Mytilinae</taxon>
        <taxon>Mytilus</taxon>
    </lineage>
</organism>
<gene>
    <name evidence="6" type="ORF">MGAL_10B050701</name>
</gene>
<evidence type="ECO:0000256" key="2">
    <source>
        <dbReference type="ARBA" id="ARBA00022964"/>
    </source>
</evidence>
<dbReference type="EC" id="1.14.99.1" evidence="6"/>